<name>A0A3Q9GAI1_MORCA</name>
<reference evidence="3 4" key="1">
    <citation type="submission" date="2018-12" db="EMBL/GenBank/DDBJ databases">
        <title>Persistence of Moraxella catarrhalis in Chronic Obstructive Pulmonary Disease and Regulation of the Hag/MID Adhesin.</title>
        <authorList>
            <person name="Murphy T."/>
            <person name="Zhao X."/>
            <person name="Vyas G."/>
            <person name="Aluvathingal J."/>
            <person name="Nadendla S."/>
            <person name="Tallon L."/>
            <person name="Tettelin H."/>
        </authorList>
    </citation>
    <scope>NUCLEOTIDE SEQUENCE [LARGE SCALE GENOMIC DNA]</scope>
    <source>
        <strain evidence="2 3">173P27B1</strain>
        <strain evidence="1 4">46P58B1</strain>
    </source>
</reference>
<keyword evidence="3" id="KW-1185">Reference proteome</keyword>
<organism evidence="1 4">
    <name type="scientific">Moraxella catarrhalis</name>
    <name type="common">Branhamella catarrhalis</name>
    <dbReference type="NCBI Taxonomy" id="480"/>
    <lineage>
        <taxon>Bacteria</taxon>
        <taxon>Pseudomonadati</taxon>
        <taxon>Pseudomonadota</taxon>
        <taxon>Gammaproteobacteria</taxon>
        <taxon>Moraxellales</taxon>
        <taxon>Moraxellaceae</taxon>
        <taxon>Moraxella</taxon>
    </lineage>
</organism>
<sequence length="46" mass="5558">MLRKCASIQKNSFHVSSPLIDFIHVLIFNHIMRNYIVRNYIIRHAF</sequence>
<accession>A0A3Q9GAI1</accession>
<dbReference type="AlphaFoldDB" id="A0A3Q9GAI1"/>
<evidence type="ECO:0000313" key="2">
    <source>
        <dbReference type="EMBL" id="RUO15614.1"/>
    </source>
</evidence>
<dbReference type="EMBL" id="RYER01000019">
    <property type="protein sequence ID" value="RUO15614.1"/>
    <property type="molecule type" value="Genomic_DNA"/>
</dbReference>
<evidence type="ECO:0000313" key="1">
    <source>
        <dbReference type="EMBL" id="AZQ92838.1"/>
    </source>
</evidence>
<evidence type="ECO:0000313" key="4">
    <source>
        <dbReference type="Proteomes" id="UP000280228"/>
    </source>
</evidence>
<dbReference type="Proteomes" id="UP000268436">
    <property type="component" value="Unassembled WGS sequence"/>
</dbReference>
<protein>
    <submittedName>
        <fullName evidence="1">Uncharacterized protein</fullName>
    </submittedName>
</protein>
<dbReference type="Proteomes" id="UP000280228">
    <property type="component" value="Chromosome"/>
</dbReference>
<proteinExistence type="predicted"/>
<gene>
    <name evidence="1" type="ORF">EJK53_1853</name>
    <name evidence="2" type="ORF">EJK54_1446</name>
</gene>
<evidence type="ECO:0000313" key="3">
    <source>
        <dbReference type="Proteomes" id="UP000268436"/>
    </source>
</evidence>
<dbReference type="EMBL" id="CP034662">
    <property type="protein sequence ID" value="AZQ92838.1"/>
    <property type="molecule type" value="Genomic_DNA"/>
</dbReference>